<organism evidence="1 2">
    <name type="scientific">Rickenella mellea</name>
    <dbReference type="NCBI Taxonomy" id="50990"/>
    <lineage>
        <taxon>Eukaryota</taxon>
        <taxon>Fungi</taxon>
        <taxon>Dikarya</taxon>
        <taxon>Basidiomycota</taxon>
        <taxon>Agaricomycotina</taxon>
        <taxon>Agaricomycetes</taxon>
        <taxon>Hymenochaetales</taxon>
        <taxon>Rickenellaceae</taxon>
        <taxon>Rickenella</taxon>
    </lineage>
</organism>
<evidence type="ECO:0008006" key="3">
    <source>
        <dbReference type="Google" id="ProtNLM"/>
    </source>
</evidence>
<evidence type="ECO:0000313" key="1">
    <source>
        <dbReference type="EMBL" id="TDL16956.1"/>
    </source>
</evidence>
<evidence type="ECO:0000313" key="2">
    <source>
        <dbReference type="Proteomes" id="UP000294933"/>
    </source>
</evidence>
<accession>A0A4Y7PPK1</accession>
<dbReference type="EMBL" id="ML170231">
    <property type="protein sequence ID" value="TDL16956.1"/>
    <property type="molecule type" value="Genomic_DNA"/>
</dbReference>
<reference evidence="1 2" key="1">
    <citation type="submission" date="2018-06" db="EMBL/GenBank/DDBJ databases">
        <title>A transcriptomic atlas of mushroom development highlights an independent origin of complex multicellularity.</title>
        <authorList>
            <consortium name="DOE Joint Genome Institute"/>
            <person name="Krizsan K."/>
            <person name="Almasi E."/>
            <person name="Merenyi Z."/>
            <person name="Sahu N."/>
            <person name="Viragh M."/>
            <person name="Koszo T."/>
            <person name="Mondo S."/>
            <person name="Kiss B."/>
            <person name="Balint B."/>
            <person name="Kues U."/>
            <person name="Barry K."/>
            <person name="Hegedus J.C."/>
            <person name="Henrissat B."/>
            <person name="Johnson J."/>
            <person name="Lipzen A."/>
            <person name="Ohm R."/>
            <person name="Nagy I."/>
            <person name="Pangilinan J."/>
            <person name="Yan J."/>
            <person name="Xiong Y."/>
            <person name="Grigoriev I.V."/>
            <person name="Hibbett D.S."/>
            <person name="Nagy L.G."/>
        </authorList>
    </citation>
    <scope>NUCLEOTIDE SEQUENCE [LARGE SCALE GENOMIC DNA]</scope>
    <source>
        <strain evidence="1 2">SZMC22713</strain>
    </source>
</reference>
<dbReference type="AlphaFoldDB" id="A0A4Y7PPK1"/>
<keyword evidence="2" id="KW-1185">Reference proteome</keyword>
<dbReference type="VEuPathDB" id="FungiDB:BD410DRAFT_831727"/>
<dbReference type="Proteomes" id="UP000294933">
    <property type="component" value="Unassembled WGS sequence"/>
</dbReference>
<protein>
    <recommendedName>
        <fullName evidence="3">F-box domain-containing protein</fullName>
    </recommendedName>
</protein>
<sequence>MPRCAHCDWLYFPYDGSQIVHLAPIILTYIDCNFRLRPYSPSPQHHHACKSDLPTLRQVVSQFNEKAKPLTTHSSLIPPERHLLPVGSLFLRLPGRDWYSKFRRIGMESASNVPSVAQCLPIDVLESIFLTCVPDFKPDYYDDVEFPSPSAYEAPMIYGQICRLWRDVSLTMPRLWSFWGSQARELPQWESRNG</sequence>
<proteinExistence type="predicted"/>
<name>A0A4Y7PPK1_9AGAM</name>
<gene>
    <name evidence="1" type="ORF">BD410DRAFT_831727</name>
</gene>
<dbReference type="OrthoDB" id="3063971at2759"/>